<evidence type="ECO:0000313" key="1">
    <source>
        <dbReference type="EMBL" id="KLO05208.1"/>
    </source>
</evidence>
<dbReference type="InParanoid" id="A0A0H2R6U0"/>
<gene>
    <name evidence="1" type="ORF">SCHPADRAFT_733374</name>
</gene>
<dbReference type="EMBL" id="KQ086345">
    <property type="protein sequence ID" value="KLO05208.1"/>
    <property type="molecule type" value="Genomic_DNA"/>
</dbReference>
<evidence type="ECO:0000313" key="2">
    <source>
        <dbReference type="Proteomes" id="UP000053477"/>
    </source>
</evidence>
<dbReference type="AlphaFoldDB" id="A0A0H2R6U0"/>
<organism evidence="1 2">
    <name type="scientific">Schizopora paradoxa</name>
    <dbReference type="NCBI Taxonomy" id="27342"/>
    <lineage>
        <taxon>Eukaryota</taxon>
        <taxon>Fungi</taxon>
        <taxon>Dikarya</taxon>
        <taxon>Basidiomycota</taxon>
        <taxon>Agaricomycotina</taxon>
        <taxon>Agaricomycetes</taxon>
        <taxon>Hymenochaetales</taxon>
        <taxon>Schizoporaceae</taxon>
        <taxon>Schizopora</taxon>
    </lineage>
</organism>
<protein>
    <submittedName>
        <fullName evidence="1">Uncharacterized protein</fullName>
    </submittedName>
</protein>
<name>A0A0H2R6U0_9AGAM</name>
<accession>A0A0H2R6U0</accession>
<dbReference type="Gene3D" id="2.80.10.50">
    <property type="match status" value="1"/>
</dbReference>
<reference evidence="1 2" key="1">
    <citation type="submission" date="2015-04" db="EMBL/GenBank/DDBJ databases">
        <title>Complete genome sequence of Schizopora paradoxa KUC8140, a cosmopolitan wood degrader in East Asia.</title>
        <authorList>
            <consortium name="DOE Joint Genome Institute"/>
            <person name="Min B."/>
            <person name="Park H."/>
            <person name="Jang Y."/>
            <person name="Kim J.-J."/>
            <person name="Kim K.H."/>
            <person name="Pangilinan J."/>
            <person name="Lipzen A."/>
            <person name="Riley R."/>
            <person name="Grigoriev I.V."/>
            <person name="Spatafora J.W."/>
            <person name="Choi I.-G."/>
        </authorList>
    </citation>
    <scope>NUCLEOTIDE SEQUENCE [LARGE SCALE GENOMIC DNA]</scope>
    <source>
        <strain evidence="1 2">KUC8140</strain>
    </source>
</reference>
<keyword evidence="2" id="KW-1185">Reference proteome</keyword>
<proteinExistence type="predicted"/>
<sequence>MERAMGACIAPNFKLADGKFNPSDPKEGTYTGIVDMYEHGPLLRTDSNGLPLPRRKGSFDYPCTRALLESESRTRSLMSGLLLNSLRSLRTSKAPARICKESSHQIIHKSGIVLPVEIADSKDGALIVLDAKASPGNKLWSVALQPGTPFYTFENRACGSFMLCNCPLEIGQQVTGSRSPAAMNFTHLRFRSIHGIIPLKGTRPFMTCRSLHRFIVFFNVRLMEADLHPSSAKDGTRIAVDGSTDQIWIFRLRK</sequence>
<dbReference type="Proteomes" id="UP000053477">
    <property type="component" value="Unassembled WGS sequence"/>
</dbReference>